<dbReference type="EMBL" id="LR796154">
    <property type="protein sequence ID" value="CAB4121858.1"/>
    <property type="molecule type" value="Genomic_DNA"/>
</dbReference>
<organism evidence="1">
    <name type="scientific">uncultured Caudovirales phage</name>
    <dbReference type="NCBI Taxonomy" id="2100421"/>
    <lineage>
        <taxon>Viruses</taxon>
        <taxon>Duplodnaviria</taxon>
        <taxon>Heunggongvirae</taxon>
        <taxon>Uroviricota</taxon>
        <taxon>Caudoviricetes</taxon>
        <taxon>Peduoviridae</taxon>
        <taxon>Maltschvirus</taxon>
        <taxon>Maltschvirus maltsch</taxon>
    </lineage>
</organism>
<reference evidence="1" key="1">
    <citation type="submission" date="2020-04" db="EMBL/GenBank/DDBJ databases">
        <authorList>
            <person name="Chiriac C."/>
            <person name="Salcher M."/>
            <person name="Ghai R."/>
            <person name="Kavagutti S V."/>
        </authorList>
    </citation>
    <scope>NUCLEOTIDE SEQUENCE</scope>
</reference>
<protein>
    <submittedName>
        <fullName evidence="1">Uncharacterized protein</fullName>
    </submittedName>
</protein>
<gene>
    <name evidence="1" type="ORF">UFOVP17_18</name>
</gene>
<name>A0A6J5KIC2_9CAUD</name>
<accession>A0A6J5KIC2</accession>
<evidence type="ECO:0000313" key="1">
    <source>
        <dbReference type="EMBL" id="CAB4121858.1"/>
    </source>
</evidence>
<sequence length="92" mass="9411">MINSFLMALLQQAVKAIIGSGLFAEIKNLVALEFSSNKTGDEKKAAVKASLNAIQGDLGVVVKSTAQWAINLGIEVAVAKANTSAGLPAVNG</sequence>
<proteinExistence type="predicted"/>